<evidence type="ECO:0000256" key="1">
    <source>
        <dbReference type="ARBA" id="ARBA00022679"/>
    </source>
</evidence>
<evidence type="ECO:0000256" key="2">
    <source>
        <dbReference type="ARBA" id="ARBA00022741"/>
    </source>
</evidence>
<dbReference type="EMBL" id="PVNK01000108">
    <property type="protein sequence ID" value="PRQ02936.1"/>
    <property type="molecule type" value="Genomic_DNA"/>
</dbReference>
<dbReference type="GO" id="GO:0004674">
    <property type="term" value="F:protein serine/threonine kinase activity"/>
    <property type="evidence" value="ECO:0007669"/>
    <property type="project" value="UniProtKB-EC"/>
</dbReference>
<gene>
    <name evidence="6" type="primary">stkP_7</name>
    <name evidence="6" type="ORF">ENSA5_18750</name>
</gene>
<dbReference type="PANTHER" id="PTHR43289">
    <property type="entry name" value="MITOGEN-ACTIVATED PROTEIN KINASE KINASE KINASE 20-RELATED"/>
    <property type="match status" value="1"/>
</dbReference>
<dbReference type="InterPro" id="IPR011009">
    <property type="entry name" value="Kinase-like_dom_sf"/>
</dbReference>
<accession>A0A2S9YD38</accession>
<evidence type="ECO:0000256" key="4">
    <source>
        <dbReference type="ARBA" id="ARBA00022840"/>
    </source>
</evidence>
<dbReference type="InterPro" id="IPR008266">
    <property type="entry name" value="Tyr_kinase_AS"/>
</dbReference>
<reference evidence="6 7" key="1">
    <citation type="submission" date="2018-03" db="EMBL/GenBank/DDBJ databases">
        <title>Draft Genome Sequences of the Obligatory Marine Myxobacteria Enhygromyxa salina SWB005.</title>
        <authorList>
            <person name="Poehlein A."/>
            <person name="Moghaddam J.A."/>
            <person name="Harms H."/>
            <person name="Alanjari M."/>
            <person name="Koenig G.M."/>
            <person name="Daniel R."/>
            <person name="Schaeberle T.F."/>
        </authorList>
    </citation>
    <scope>NUCLEOTIDE SEQUENCE [LARGE SCALE GENOMIC DNA]</scope>
    <source>
        <strain evidence="6 7">SWB005</strain>
    </source>
</reference>
<dbReference type="OrthoDB" id="5494362at2"/>
<dbReference type="PANTHER" id="PTHR43289:SF6">
    <property type="entry name" value="SERINE_THREONINE-PROTEIN KINASE NEKL-3"/>
    <property type="match status" value="1"/>
</dbReference>
<dbReference type="SUPFAM" id="SSF56112">
    <property type="entry name" value="Protein kinase-like (PK-like)"/>
    <property type="match status" value="1"/>
</dbReference>
<dbReference type="PROSITE" id="PS50011">
    <property type="entry name" value="PROTEIN_KINASE_DOM"/>
    <property type="match status" value="1"/>
</dbReference>
<dbReference type="Proteomes" id="UP000237968">
    <property type="component" value="Unassembled WGS sequence"/>
</dbReference>
<keyword evidence="2" id="KW-0547">Nucleotide-binding</keyword>
<feature type="domain" description="Protein kinase" evidence="5">
    <location>
        <begin position="11"/>
        <end position="305"/>
    </location>
</feature>
<sequence length="338" mass="36986">MLDSRICALHTRRMELHSLGGYRLLEPVPTLSSTTRLFLACPESAPDGAPATNLAKVLMPGEGEGFNMVKAQFAHEANLLRSFSHTGIPSLRAAGTQNGVDFFVMDYIAGVDLGELLGHDRGEPRPLSKELAVYILGQLADALRYVHTFEVPTAEGEEGDGFEDLDVLHRDLCPANVYLSLEGDVVLGDFGSASSKWLAPEFTAAEAGHVAYKAPERVTGSGKATVKSDLFSLAMILWEILRGERCFTAGNELETMDEIVRFDISHSSRRVSGLSSKLSEVLRRNLDRDPERRYPHAYKVLQRLSQSSEAGAAEKSRQELSRLVAEAVAERRSTAPAE</sequence>
<keyword evidence="3 6" id="KW-0418">Kinase</keyword>
<evidence type="ECO:0000313" key="6">
    <source>
        <dbReference type="EMBL" id="PRQ02936.1"/>
    </source>
</evidence>
<dbReference type="EC" id="2.7.11.1" evidence="6"/>
<dbReference type="InterPro" id="IPR000719">
    <property type="entry name" value="Prot_kinase_dom"/>
</dbReference>
<evidence type="ECO:0000259" key="5">
    <source>
        <dbReference type="PROSITE" id="PS50011"/>
    </source>
</evidence>
<dbReference type="Pfam" id="PF00069">
    <property type="entry name" value="Pkinase"/>
    <property type="match status" value="1"/>
</dbReference>
<keyword evidence="7" id="KW-1185">Reference proteome</keyword>
<dbReference type="Gene3D" id="1.10.510.10">
    <property type="entry name" value="Transferase(Phosphotransferase) domain 1"/>
    <property type="match status" value="1"/>
</dbReference>
<name>A0A2S9YD38_9BACT</name>
<proteinExistence type="predicted"/>
<evidence type="ECO:0000256" key="3">
    <source>
        <dbReference type="ARBA" id="ARBA00022777"/>
    </source>
</evidence>
<evidence type="ECO:0000313" key="7">
    <source>
        <dbReference type="Proteomes" id="UP000237968"/>
    </source>
</evidence>
<keyword evidence="4" id="KW-0067">ATP-binding</keyword>
<protein>
    <submittedName>
        <fullName evidence="6">Serine/threonine-protein kinase StkP</fullName>
        <ecNumber evidence="6">2.7.11.1</ecNumber>
    </submittedName>
</protein>
<comment type="caution">
    <text evidence="6">The sequence shown here is derived from an EMBL/GenBank/DDBJ whole genome shotgun (WGS) entry which is preliminary data.</text>
</comment>
<dbReference type="GO" id="GO:0005524">
    <property type="term" value="F:ATP binding"/>
    <property type="evidence" value="ECO:0007669"/>
    <property type="project" value="UniProtKB-KW"/>
</dbReference>
<dbReference type="PROSITE" id="PS00109">
    <property type="entry name" value="PROTEIN_KINASE_TYR"/>
    <property type="match status" value="1"/>
</dbReference>
<dbReference type="CDD" id="cd14014">
    <property type="entry name" value="STKc_PknB_like"/>
    <property type="match status" value="1"/>
</dbReference>
<keyword evidence="1 6" id="KW-0808">Transferase</keyword>
<dbReference type="AlphaFoldDB" id="A0A2S9YD38"/>
<organism evidence="6 7">
    <name type="scientific">Enhygromyxa salina</name>
    <dbReference type="NCBI Taxonomy" id="215803"/>
    <lineage>
        <taxon>Bacteria</taxon>
        <taxon>Pseudomonadati</taxon>
        <taxon>Myxococcota</taxon>
        <taxon>Polyangia</taxon>
        <taxon>Nannocystales</taxon>
        <taxon>Nannocystaceae</taxon>
        <taxon>Enhygromyxa</taxon>
    </lineage>
</organism>